<dbReference type="GO" id="GO:0015074">
    <property type="term" value="P:DNA integration"/>
    <property type="evidence" value="ECO:0007669"/>
    <property type="project" value="InterPro"/>
</dbReference>
<dbReference type="RefSeq" id="WP_049615488.1">
    <property type="nucleotide sequence ID" value="NZ_CAWMMU010000083.1"/>
</dbReference>
<name>A0A0T9RMY6_9GAMM</name>
<dbReference type="NCBIfam" id="NF033587">
    <property type="entry name" value="transpos_IS6"/>
    <property type="match status" value="1"/>
</dbReference>
<evidence type="ECO:0000313" key="9">
    <source>
        <dbReference type="Proteomes" id="UP000045840"/>
    </source>
</evidence>
<dbReference type="InterPro" id="IPR001584">
    <property type="entry name" value="Integrase_cat-core"/>
</dbReference>
<proteinExistence type="predicted"/>
<evidence type="ECO:0000259" key="5">
    <source>
        <dbReference type="PROSITE" id="PS50994"/>
    </source>
</evidence>
<dbReference type="AlphaFoldDB" id="A0A0T9RMY6"/>
<evidence type="ECO:0000313" key="6">
    <source>
        <dbReference type="EMBL" id="CNI72743.1"/>
    </source>
</evidence>
<dbReference type="GO" id="GO:0006310">
    <property type="term" value="P:DNA recombination"/>
    <property type="evidence" value="ECO:0007669"/>
    <property type="project" value="UniProtKB-KW"/>
</dbReference>
<evidence type="ECO:0000256" key="4">
    <source>
        <dbReference type="ARBA" id="ARBA00023172"/>
    </source>
</evidence>
<comment type="function">
    <text evidence="1">Involved in the transposition of the insertion sequence.</text>
</comment>
<dbReference type="OrthoDB" id="4315389at2"/>
<reference evidence="7 8" key="3">
    <citation type="submission" date="2015-03" db="EMBL/GenBank/DDBJ databases">
        <authorList>
            <consortium name="Pathogen Informatics"/>
            <person name="Murphy D."/>
        </authorList>
    </citation>
    <scope>NUCLEOTIDE SEQUENCE [LARGE SCALE GENOMIC DNA]</scope>
    <source>
        <strain evidence="8">type strain: CIP110230</strain>
        <strain evidence="7">Type strain: CIP110230</strain>
    </source>
</reference>
<dbReference type="EMBL" id="CQAZ01000119">
    <property type="protein sequence ID" value="CNI72743.1"/>
    <property type="molecule type" value="Genomic_DNA"/>
</dbReference>
<dbReference type="GO" id="GO:0032196">
    <property type="term" value="P:transposition"/>
    <property type="evidence" value="ECO:0007669"/>
    <property type="project" value="UniProtKB-KW"/>
</dbReference>
<dbReference type="InterPro" id="IPR032874">
    <property type="entry name" value="DDE_dom"/>
</dbReference>
<dbReference type="EMBL" id="CWJL01000083">
    <property type="protein sequence ID" value="CRY69661.1"/>
    <property type="molecule type" value="Genomic_DNA"/>
</dbReference>
<organism evidence="6 9">
    <name type="scientific">Yersinia pekkanenii</name>
    <dbReference type="NCBI Taxonomy" id="1288385"/>
    <lineage>
        <taxon>Bacteria</taxon>
        <taxon>Pseudomonadati</taxon>
        <taxon>Pseudomonadota</taxon>
        <taxon>Gammaproteobacteria</taxon>
        <taxon>Enterobacterales</taxon>
        <taxon>Yersiniaceae</taxon>
        <taxon>Yersinia</taxon>
    </lineage>
</organism>
<keyword evidence="8" id="KW-1185">Reference proteome</keyword>
<dbReference type="Pfam" id="PF13610">
    <property type="entry name" value="DDE_Tnp_IS240"/>
    <property type="match status" value="1"/>
</dbReference>
<dbReference type="GO" id="GO:0003677">
    <property type="term" value="F:DNA binding"/>
    <property type="evidence" value="ECO:0007669"/>
    <property type="project" value="UniProtKB-KW"/>
</dbReference>
<evidence type="ECO:0000313" key="8">
    <source>
        <dbReference type="Proteomes" id="UP000044625"/>
    </source>
</evidence>
<dbReference type="Proteomes" id="UP000045840">
    <property type="component" value="Unassembled WGS sequence"/>
</dbReference>
<gene>
    <name evidence="6" type="ORF">ERS008529_04762</name>
    <name evidence="7" type="ORF">ERS137968_04815</name>
</gene>
<dbReference type="InterPro" id="IPR012337">
    <property type="entry name" value="RNaseH-like_sf"/>
</dbReference>
<dbReference type="PANTHER" id="PTHR35528">
    <property type="entry name" value="BLL1675 PROTEIN"/>
    <property type="match status" value="1"/>
</dbReference>
<evidence type="ECO:0000256" key="1">
    <source>
        <dbReference type="ARBA" id="ARBA00002286"/>
    </source>
</evidence>
<evidence type="ECO:0000256" key="3">
    <source>
        <dbReference type="ARBA" id="ARBA00023125"/>
    </source>
</evidence>
<keyword evidence="4" id="KW-0233">DNA recombination</keyword>
<dbReference type="InterPro" id="IPR036397">
    <property type="entry name" value="RNaseH_sf"/>
</dbReference>
<dbReference type="PANTHER" id="PTHR35528:SF3">
    <property type="entry name" value="BLL1675 PROTEIN"/>
    <property type="match status" value="1"/>
</dbReference>
<dbReference type="SUPFAM" id="SSF53098">
    <property type="entry name" value="Ribonuclease H-like"/>
    <property type="match status" value="1"/>
</dbReference>
<evidence type="ECO:0000256" key="2">
    <source>
        <dbReference type="ARBA" id="ARBA00022578"/>
    </source>
</evidence>
<dbReference type="InterPro" id="IPR047930">
    <property type="entry name" value="Transpos_IS6"/>
</dbReference>
<accession>A0A0T9RMY6</accession>
<sequence>MTPFKGRHFQSEIILWAVRWYCKYGISYRELQEMLAERGVNVDHTTIYRWVQRYAPEMEKRLRWYWRHPTNLLPWHLDETYVKIGGKWAYLYRAVDSHGRTIDFYLSSRRNTQAAYRFLKKMLGHLRDWEQPRRIITDKAPTYGRALALLKQEGKCPPDVVHRQVKYLNNVIECDHGKLKRIINPMLGFKSMKTAYATIKGIEVMRALRKGQAEPWYYGHPQGEVRLVNYVFSL</sequence>
<dbReference type="Proteomes" id="UP000044625">
    <property type="component" value="Unassembled WGS sequence"/>
</dbReference>
<protein>
    <submittedName>
        <fullName evidence="6">Transposase</fullName>
    </submittedName>
</protein>
<dbReference type="Gene3D" id="3.30.420.10">
    <property type="entry name" value="Ribonuclease H-like superfamily/Ribonuclease H"/>
    <property type="match status" value="1"/>
</dbReference>
<keyword evidence="2" id="KW-0815">Transposition</keyword>
<evidence type="ECO:0000313" key="7">
    <source>
        <dbReference type="EMBL" id="CRY69661.1"/>
    </source>
</evidence>
<dbReference type="PROSITE" id="PS50994">
    <property type="entry name" value="INTEGRASE"/>
    <property type="match status" value="1"/>
</dbReference>
<feature type="domain" description="Integrase catalytic" evidence="5">
    <location>
        <begin position="65"/>
        <end position="230"/>
    </location>
</feature>
<keyword evidence="3" id="KW-0238">DNA-binding</keyword>
<dbReference type="InterPro" id="IPR052183">
    <property type="entry name" value="IS_Transposase"/>
</dbReference>
<reference evidence="9" key="1">
    <citation type="submission" date="2015-03" db="EMBL/GenBank/DDBJ databases">
        <authorList>
            <consortium name="Pathogen Informatics"/>
        </authorList>
    </citation>
    <scope>NUCLEOTIDE SEQUENCE [LARGE SCALE GENOMIC DNA]</scope>
    <source>
        <strain evidence="9">A125KOH2</strain>
    </source>
</reference>
<reference evidence="6" key="2">
    <citation type="submission" date="2015-03" db="EMBL/GenBank/DDBJ databases">
        <authorList>
            <person name="Murphy D."/>
        </authorList>
    </citation>
    <scope>NUCLEOTIDE SEQUENCE [LARGE SCALE GENOMIC DNA]</scope>
    <source>
        <strain evidence="6">A125KOH2</strain>
    </source>
</reference>
<dbReference type="STRING" id="1288385.ERS137968_04815"/>